<comment type="caution">
    <text evidence="1">The sequence shown here is derived from an EMBL/GenBank/DDBJ whole genome shotgun (WGS) entry which is preliminary data.</text>
</comment>
<organism evidence="1 2">
    <name type="scientific">Helicobacter ganmani</name>
    <dbReference type="NCBI Taxonomy" id="60246"/>
    <lineage>
        <taxon>Bacteria</taxon>
        <taxon>Pseudomonadati</taxon>
        <taxon>Campylobacterota</taxon>
        <taxon>Epsilonproteobacteria</taxon>
        <taxon>Campylobacterales</taxon>
        <taxon>Helicobacteraceae</taxon>
        <taxon>Helicobacter</taxon>
    </lineage>
</organism>
<sequence>MLLGLIEFLGLEILNPKVDSKTKNIDNKKDSNIPYKIETQDSLIEDCAQEHQIISFKKQESFNHQDIEITQTIEIIPLGNKQSLKRVVNKQEVVRARR</sequence>
<proteinExistence type="predicted"/>
<keyword evidence="2" id="KW-1185">Reference proteome</keyword>
<dbReference type="RefSeq" id="WP_115550597.1">
    <property type="nucleotide sequence ID" value="NZ_CAOPHJ010000017.1"/>
</dbReference>
<reference evidence="1 2" key="1">
    <citation type="submission" date="2018-04" db="EMBL/GenBank/DDBJ databases">
        <title>Novel Campyloabacter and Helicobacter Species and Strains.</title>
        <authorList>
            <person name="Mannion A.J."/>
            <person name="Shen Z."/>
            <person name="Fox J.G."/>
        </authorList>
    </citation>
    <scope>NUCLEOTIDE SEQUENCE [LARGE SCALE GENOMIC DNA]</scope>
    <source>
        <strain evidence="1 2">MIT 99-5101</strain>
    </source>
</reference>
<gene>
    <name evidence="1" type="ORF">CQA43_00110</name>
</gene>
<dbReference type="EMBL" id="NXLS01000001">
    <property type="protein sequence ID" value="RDU64263.1"/>
    <property type="molecule type" value="Genomic_DNA"/>
</dbReference>
<dbReference type="GeneID" id="82534697"/>
<dbReference type="AlphaFoldDB" id="A0A3D8IGL9"/>
<protein>
    <submittedName>
        <fullName evidence="1">Uncharacterized protein</fullName>
    </submittedName>
</protein>
<name>A0A3D8IGL9_9HELI</name>
<evidence type="ECO:0000313" key="1">
    <source>
        <dbReference type="EMBL" id="RDU64263.1"/>
    </source>
</evidence>
<evidence type="ECO:0000313" key="2">
    <source>
        <dbReference type="Proteomes" id="UP000256650"/>
    </source>
</evidence>
<dbReference type="Proteomes" id="UP000256650">
    <property type="component" value="Unassembled WGS sequence"/>
</dbReference>
<accession>A0A3D8IGL9</accession>